<name>A0A512M2Q8_9BACT</name>
<feature type="active site" evidence="4">
    <location>
        <position position="199"/>
    </location>
</feature>
<dbReference type="GO" id="GO:0004476">
    <property type="term" value="F:mannose-6-phosphate isomerase activity"/>
    <property type="evidence" value="ECO:0007669"/>
    <property type="project" value="InterPro"/>
</dbReference>
<dbReference type="GO" id="GO:0008270">
    <property type="term" value="F:zinc ion binding"/>
    <property type="evidence" value="ECO:0007669"/>
    <property type="project" value="InterPro"/>
</dbReference>
<keyword evidence="7" id="KW-1185">Reference proteome</keyword>
<protein>
    <submittedName>
        <fullName evidence="6">Mannose-6-phosphate isomerase</fullName>
    </submittedName>
</protein>
<feature type="binding site" evidence="3">
    <location>
        <position position="105"/>
    </location>
    <ligand>
        <name>Zn(2+)</name>
        <dbReference type="ChEBI" id="CHEBI:29105"/>
    </ligand>
</feature>
<organism evidence="6 7">
    <name type="scientific">Brevifollis gellanilyticus</name>
    <dbReference type="NCBI Taxonomy" id="748831"/>
    <lineage>
        <taxon>Bacteria</taxon>
        <taxon>Pseudomonadati</taxon>
        <taxon>Verrucomicrobiota</taxon>
        <taxon>Verrucomicrobiia</taxon>
        <taxon>Verrucomicrobiales</taxon>
        <taxon>Verrucomicrobiaceae</taxon>
    </lineage>
</organism>
<dbReference type="PANTHER" id="PTHR42742:SF3">
    <property type="entry name" value="FRUCTOKINASE"/>
    <property type="match status" value="1"/>
</dbReference>
<sequence length="321" mass="35325">MFDSLLTFAPLYQTRVWGGRRLETLLGRTLPETDTPYGESWEVSDREHEQSAFTLPDGGSMTLNELWLQHRETVFGATLAGHPAQRYPLLMKILDACDDLSIQVHPPAAVAPELRGEPKTEMWYVLHAEPGAKIYAGLREGMTREAFEESIRSGTVADAVQMLEPRAGDCLFIPSGLIHAIGAGLVIYEVQQNSDTTYRVFDWNRVGLDGKPRQMHVQESLLSIDFAESPPAFQKADAQGRLVTCEFFEIREASIHDTTALGIEGEHLVVAMIEGTITVAGKTLVAGDFALVPACLNGVKRGIKNAGEGNARWLEIRIPAP</sequence>
<accession>A0A512M2Q8</accession>
<dbReference type="Pfam" id="PF20511">
    <property type="entry name" value="PMI_typeI_cat"/>
    <property type="match status" value="1"/>
</dbReference>
<gene>
    <name evidence="6" type="primary">pmi</name>
    <name evidence="6" type="ORF">BGE01nite_03180</name>
</gene>
<evidence type="ECO:0000256" key="3">
    <source>
        <dbReference type="PIRSR" id="PIRSR036894-1"/>
    </source>
</evidence>
<dbReference type="AlphaFoldDB" id="A0A512M2Q8"/>
<feature type="binding site" evidence="3">
    <location>
        <position position="179"/>
    </location>
    <ligand>
        <name>Zn(2+)</name>
        <dbReference type="ChEBI" id="CHEBI:29105"/>
    </ligand>
</feature>
<keyword evidence="2 3" id="KW-0862">Zinc</keyword>
<dbReference type="Gene3D" id="2.60.120.10">
    <property type="entry name" value="Jelly Rolls"/>
    <property type="match status" value="1"/>
</dbReference>
<evidence type="ECO:0000313" key="7">
    <source>
        <dbReference type="Proteomes" id="UP000321577"/>
    </source>
</evidence>
<evidence type="ECO:0000256" key="1">
    <source>
        <dbReference type="ARBA" id="ARBA00022723"/>
    </source>
</evidence>
<comment type="cofactor">
    <cofactor evidence="3">
        <name>Zn(2+)</name>
        <dbReference type="ChEBI" id="CHEBI:29105"/>
    </cofactor>
    <text evidence="3">Binds 1 zinc ion per subunit.</text>
</comment>
<dbReference type="RefSeq" id="WP_146848508.1">
    <property type="nucleotide sequence ID" value="NZ_BKAG01000002.1"/>
</dbReference>
<comment type="caution">
    <text evidence="6">The sequence shown here is derived from an EMBL/GenBank/DDBJ whole genome shotgun (WGS) entry which is preliminary data.</text>
</comment>
<feature type="domain" description="Phosphomannose isomerase type I catalytic" evidence="5">
    <location>
        <begin position="8"/>
        <end position="110"/>
    </location>
</feature>
<dbReference type="EMBL" id="BKAG01000002">
    <property type="protein sequence ID" value="GEP41027.1"/>
    <property type="molecule type" value="Genomic_DNA"/>
</dbReference>
<dbReference type="InterPro" id="IPR046457">
    <property type="entry name" value="PMI_typeI_cat"/>
</dbReference>
<dbReference type="SUPFAM" id="SSF51182">
    <property type="entry name" value="RmlC-like cupins"/>
    <property type="match status" value="1"/>
</dbReference>
<dbReference type="InterPro" id="IPR014628">
    <property type="entry name" value="Man6P_isomerase_Firm_short"/>
</dbReference>
<keyword evidence="6" id="KW-0413">Isomerase</keyword>
<evidence type="ECO:0000259" key="5">
    <source>
        <dbReference type="Pfam" id="PF20511"/>
    </source>
</evidence>
<dbReference type="InterPro" id="IPR011051">
    <property type="entry name" value="RmlC_Cupin_sf"/>
</dbReference>
<dbReference type="PANTHER" id="PTHR42742">
    <property type="entry name" value="TRANSCRIPTIONAL REPRESSOR MPRA"/>
    <property type="match status" value="1"/>
</dbReference>
<reference evidence="6 7" key="1">
    <citation type="submission" date="2019-07" db="EMBL/GenBank/DDBJ databases">
        <title>Whole genome shotgun sequence of Brevifollis gellanilyticus NBRC 108608.</title>
        <authorList>
            <person name="Hosoyama A."/>
            <person name="Uohara A."/>
            <person name="Ohji S."/>
            <person name="Ichikawa N."/>
        </authorList>
    </citation>
    <scope>NUCLEOTIDE SEQUENCE [LARGE SCALE GENOMIC DNA]</scope>
    <source>
        <strain evidence="6 7">NBRC 108608</strain>
    </source>
</reference>
<evidence type="ECO:0000256" key="2">
    <source>
        <dbReference type="ARBA" id="ARBA00022833"/>
    </source>
</evidence>
<dbReference type="InterPro" id="IPR051804">
    <property type="entry name" value="Carb_Metab_Reg_Kinase/Isom"/>
</dbReference>
<dbReference type="GO" id="GO:0005975">
    <property type="term" value="P:carbohydrate metabolic process"/>
    <property type="evidence" value="ECO:0007669"/>
    <property type="project" value="InterPro"/>
</dbReference>
<dbReference type="CDD" id="cd07010">
    <property type="entry name" value="cupin_PMI_type_I_N_bac"/>
    <property type="match status" value="1"/>
</dbReference>
<keyword evidence="1 3" id="KW-0479">Metal-binding</keyword>
<evidence type="ECO:0000313" key="6">
    <source>
        <dbReference type="EMBL" id="GEP41027.1"/>
    </source>
</evidence>
<dbReference type="InterPro" id="IPR014710">
    <property type="entry name" value="RmlC-like_jellyroll"/>
</dbReference>
<dbReference type="OrthoDB" id="9808275at2"/>
<dbReference type="Proteomes" id="UP000321577">
    <property type="component" value="Unassembled WGS sequence"/>
</dbReference>
<evidence type="ECO:0000256" key="4">
    <source>
        <dbReference type="PIRSR" id="PIRSR036894-2"/>
    </source>
</evidence>
<proteinExistence type="predicted"/>
<feature type="binding site" evidence="3">
    <location>
        <position position="121"/>
    </location>
    <ligand>
        <name>Zn(2+)</name>
        <dbReference type="ChEBI" id="CHEBI:29105"/>
    </ligand>
</feature>
<dbReference type="PIRSF" id="PIRSF036894">
    <property type="entry name" value="PMI_Firm_short"/>
    <property type="match status" value="1"/>
</dbReference>